<evidence type="ECO:0000256" key="1">
    <source>
        <dbReference type="ARBA" id="ARBA00009617"/>
    </source>
</evidence>
<feature type="transmembrane region" description="Helical" evidence="5">
    <location>
        <begin position="110"/>
        <end position="130"/>
    </location>
</feature>
<keyword evidence="2 5" id="KW-0812">Transmembrane</keyword>
<feature type="transmembrane region" description="Helical" evidence="5">
    <location>
        <begin position="269"/>
        <end position="288"/>
    </location>
</feature>
<feature type="transmembrane region" description="Helical" evidence="5">
    <location>
        <begin position="320"/>
        <end position="345"/>
    </location>
</feature>
<dbReference type="PROSITE" id="PS50850">
    <property type="entry name" value="MFS"/>
    <property type="match status" value="1"/>
</dbReference>
<feature type="transmembrane region" description="Helical" evidence="5">
    <location>
        <begin position="295"/>
        <end position="314"/>
    </location>
</feature>
<evidence type="ECO:0000259" key="6">
    <source>
        <dbReference type="PROSITE" id="PS50850"/>
    </source>
</evidence>
<keyword evidence="4 5" id="KW-0472">Membrane</keyword>
<keyword evidence="8" id="KW-1185">Reference proteome</keyword>
<sequence length="445" mass="48849">MSQQRLSIKEKLGYGLGDTASNIVFQILANFMLIFYTDVFGISAAAAGTLMLVVRLFDGITDPIMGGIADRTRTRFGTYRPYLLIMCIPYGMLAVVAFTTPDIAQDSKLVYAYVSYALLMTCYTAINIPYSALGGVMTSDPRERASLQSFRFAMAMSGGVIVVWALPQLVDAFAEYGQQTGYQYAMAILALLAVVCFLTCFLLTEEREQVKVSKQSSIIKDFASLFKNDQWVLMVVITVFVLTLIGLRSAIAPHYVKYYVGDESLTSNFLTMGMIASVLGALATHFLSQKFGKKPLFQFGLIIGVIAHAALFVLPASQIVFIFFVFFVANFVHMIVTPLMFSMIADTVDYGHLKTGKKIMAMTFSGHLLAIKLGFAIGGATAGWLLSIYNYVPNQAQTKEALSGIMLGFAAVPAVLLAAAYFVMNKYKLTEGKLYKVQEKLSISE</sequence>
<dbReference type="Proteomes" id="UP001467690">
    <property type="component" value="Unassembled WGS sequence"/>
</dbReference>
<feature type="transmembrane region" description="Helical" evidence="5">
    <location>
        <begin position="366"/>
        <end position="389"/>
    </location>
</feature>
<dbReference type="NCBIfam" id="TIGR00792">
    <property type="entry name" value="gph"/>
    <property type="match status" value="1"/>
</dbReference>
<dbReference type="InterPro" id="IPR039672">
    <property type="entry name" value="MFS_2"/>
</dbReference>
<comment type="similarity">
    <text evidence="1">Belongs to the sodium:galactoside symporter (TC 2.A.2) family.</text>
</comment>
<feature type="transmembrane region" description="Helical" evidence="5">
    <location>
        <begin position="12"/>
        <end position="33"/>
    </location>
</feature>
<dbReference type="PANTHER" id="PTHR11328:SF24">
    <property type="entry name" value="MAJOR FACILITATOR SUPERFAMILY (MFS) PROFILE DOMAIN-CONTAINING PROTEIN"/>
    <property type="match status" value="1"/>
</dbReference>
<proteinExistence type="inferred from homology"/>
<feature type="transmembrane region" description="Helical" evidence="5">
    <location>
        <begin position="79"/>
        <end position="98"/>
    </location>
</feature>
<name>A0ABV1RBV1_9ALTE</name>
<dbReference type="Gene3D" id="1.20.1250.20">
    <property type="entry name" value="MFS general substrate transporter like domains"/>
    <property type="match status" value="2"/>
</dbReference>
<dbReference type="InterPro" id="IPR001927">
    <property type="entry name" value="Na/Gal_symport"/>
</dbReference>
<evidence type="ECO:0000313" key="8">
    <source>
        <dbReference type="Proteomes" id="UP001467690"/>
    </source>
</evidence>
<feature type="transmembrane region" description="Helical" evidence="5">
    <location>
        <begin position="401"/>
        <end position="424"/>
    </location>
</feature>
<organism evidence="7 8">
    <name type="scientific">Catenovulum sediminis</name>
    <dbReference type="NCBI Taxonomy" id="1740262"/>
    <lineage>
        <taxon>Bacteria</taxon>
        <taxon>Pseudomonadati</taxon>
        <taxon>Pseudomonadota</taxon>
        <taxon>Gammaproteobacteria</taxon>
        <taxon>Alteromonadales</taxon>
        <taxon>Alteromonadaceae</taxon>
        <taxon>Catenovulum</taxon>
    </lineage>
</organism>
<feature type="transmembrane region" description="Helical" evidence="5">
    <location>
        <begin position="231"/>
        <end position="249"/>
    </location>
</feature>
<comment type="caution">
    <text evidence="7">The sequence shown here is derived from an EMBL/GenBank/DDBJ whole genome shotgun (WGS) entry which is preliminary data.</text>
</comment>
<dbReference type="RefSeq" id="WP_143873277.1">
    <property type="nucleotide sequence ID" value="NZ_CP041661.1"/>
</dbReference>
<feature type="transmembrane region" description="Helical" evidence="5">
    <location>
        <begin position="150"/>
        <end position="170"/>
    </location>
</feature>
<evidence type="ECO:0000256" key="3">
    <source>
        <dbReference type="ARBA" id="ARBA00022989"/>
    </source>
</evidence>
<evidence type="ECO:0000313" key="7">
    <source>
        <dbReference type="EMBL" id="MER2490408.1"/>
    </source>
</evidence>
<dbReference type="Pfam" id="PF13347">
    <property type="entry name" value="MFS_2"/>
    <property type="match status" value="1"/>
</dbReference>
<dbReference type="InterPro" id="IPR020846">
    <property type="entry name" value="MFS_dom"/>
</dbReference>
<dbReference type="CDD" id="cd17332">
    <property type="entry name" value="MFS_MelB_like"/>
    <property type="match status" value="1"/>
</dbReference>
<dbReference type="InterPro" id="IPR036259">
    <property type="entry name" value="MFS_trans_sf"/>
</dbReference>
<evidence type="ECO:0000256" key="4">
    <source>
        <dbReference type="ARBA" id="ARBA00023136"/>
    </source>
</evidence>
<feature type="domain" description="Major facilitator superfamily (MFS) profile" evidence="6">
    <location>
        <begin position="1"/>
        <end position="428"/>
    </location>
</feature>
<accession>A0ABV1RBV1</accession>
<evidence type="ECO:0000256" key="2">
    <source>
        <dbReference type="ARBA" id="ARBA00022692"/>
    </source>
</evidence>
<feature type="transmembrane region" description="Helical" evidence="5">
    <location>
        <begin position="39"/>
        <end position="58"/>
    </location>
</feature>
<dbReference type="SUPFAM" id="SSF103473">
    <property type="entry name" value="MFS general substrate transporter"/>
    <property type="match status" value="1"/>
</dbReference>
<evidence type="ECO:0000256" key="5">
    <source>
        <dbReference type="SAM" id="Phobius"/>
    </source>
</evidence>
<reference evidence="7 8" key="1">
    <citation type="submission" date="2024-06" db="EMBL/GenBank/DDBJ databases">
        <authorList>
            <person name="Chen R.Y."/>
        </authorList>
    </citation>
    <scope>NUCLEOTIDE SEQUENCE [LARGE SCALE GENOMIC DNA]</scope>
    <source>
        <strain evidence="7 8">D2</strain>
    </source>
</reference>
<gene>
    <name evidence="7" type="ORF">ABS311_00700</name>
</gene>
<keyword evidence="3 5" id="KW-1133">Transmembrane helix</keyword>
<feature type="transmembrane region" description="Helical" evidence="5">
    <location>
        <begin position="182"/>
        <end position="204"/>
    </location>
</feature>
<protein>
    <submittedName>
        <fullName evidence="7">Glycoside-pentoside-hexuronide (GPH):cation symporter</fullName>
    </submittedName>
</protein>
<dbReference type="EMBL" id="JBELOE010000051">
    <property type="protein sequence ID" value="MER2490408.1"/>
    <property type="molecule type" value="Genomic_DNA"/>
</dbReference>
<dbReference type="PANTHER" id="PTHR11328">
    <property type="entry name" value="MAJOR FACILITATOR SUPERFAMILY DOMAIN-CONTAINING PROTEIN"/>
    <property type="match status" value="1"/>
</dbReference>